<keyword evidence="1" id="KW-0808">Transferase</keyword>
<dbReference type="EMBL" id="BQNB010017892">
    <property type="protein sequence ID" value="GJT68369.1"/>
    <property type="molecule type" value="Genomic_DNA"/>
</dbReference>
<dbReference type="Gene3D" id="3.30.420.10">
    <property type="entry name" value="Ribonuclease H-like superfamily/Ribonuclease H"/>
    <property type="match status" value="1"/>
</dbReference>
<accession>A0ABQ5FYS8</accession>
<sequence length="89" mass="9992">MLAKFVVEIGTYKISIPYQECYINALSGRFPVRGLDGEAERRIESVRPSGLEYTYALRLTFVSTNNEAEYEALLAGLRIAQEKNKGCQA</sequence>
<evidence type="ECO:0000313" key="2">
    <source>
        <dbReference type="Proteomes" id="UP001151760"/>
    </source>
</evidence>
<dbReference type="InterPro" id="IPR036397">
    <property type="entry name" value="RNaseH_sf"/>
</dbReference>
<name>A0ABQ5FYS8_9ASTR</name>
<reference evidence="1" key="1">
    <citation type="journal article" date="2022" name="Int. J. Mol. Sci.">
        <title>Draft Genome of Tanacetum Coccineum: Genomic Comparison of Closely Related Tanacetum-Family Plants.</title>
        <authorList>
            <person name="Yamashiro T."/>
            <person name="Shiraishi A."/>
            <person name="Nakayama K."/>
            <person name="Satake H."/>
        </authorList>
    </citation>
    <scope>NUCLEOTIDE SEQUENCE</scope>
</reference>
<dbReference type="Proteomes" id="UP001151760">
    <property type="component" value="Unassembled WGS sequence"/>
</dbReference>
<gene>
    <name evidence="1" type="ORF">Tco_1019849</name>
</gene>
<organism evidence="1 2">
    <name type="scientific">Tanacetum coccineum</name>
    <dbReference type="NCBI Taxonomy" id="301880"/>
    <lineage>
        <taxon>Eukaryota</taxon>
        <taxon>Viridiplantae</taxon>
        <taxon>Streptophyta</taxon>
        <taxon>Embryophyta</taxon>
        <taxon>Tracheophyta</taxon>
        <taxon>Spermatophyta</taxon>
        <taxon>Magnoliopsida</taxon>
        <taxon>eudicotyledons</taxon>
        <taxon>Gunneridae</taxon>
        <taxon>Pentapetalae</taxon>
        <taxon>asterids</taxon>
        <taxon>campanulids</taxon>
        <taxon>Asterales</taxon>
        <taxon>Asteraceae</taxon>
        <taxon>Asteroideae</taxon>
        <taxon>Anthemideae</taxon>
        <taxon>Anthemidinae</taxon>
        <taxon>Tanacetum</taxon>
    </lineage>
</organism>
<keyword evidence="1" id="KW-0548">Nucleotidyltransferase</keyword>
<comment type="caution">
    <text evidence="1">The sequence shown here is derived from an EMBL/GenBank/DDBJ whole genome shotgun (WGS) entry which is preliminary data.</text>
</comment>
<dbReference type="GO" id="GO:0003964">
    <property type="term" value="F:RNA-directed DNA polymerase activity"/>
    <property type="evidence" value="ECO:0007669"/>
    <property type="project" value="UniProtKB-KW"/>
</dbReference>
<dbReference type="SUPFAM" id="SSF53098">
    <property type="entry name" value="Ribonuclease H-like"/>
    <property type="match status" value="1"/>
</dbReference>
<evidence type="ECO:0000313" key="1">
    <source>
        <dbReference type="EMBL" id="GJT68369.1"/>
    </source>
</evidence>
<dbReference type="InterPro" id="IPR012337">
    <property type="entry name" value="RNaseH-like_sf"/>
</dbReference>
<reference evidence="1" key="2">
    <citation type="submission" date="2022-01" db="EMBL/GenBank/DDBJ databases">
        <authorList>
            <person name="Yamashiro T."/>
            <person name="Shiraishi A."/>
            <person name="Satake H."/>
            <person name="Nakayama K."/>
        </authorList>
    </citation>
    <scope>NUCLEOTIDE SEQUENCE</scope>
</reference>
<protein>
    <submittedName>
        <fullName evidence="1">Reverse transcriptase domain-containing protein</fullName>
    </submittedName>
</protein>
<keyword evidence="2" id="KW-1185">Reference proteome</keyword>
<keyword evidence="1" id="KW-0695">RNA-directed DNA polymerase</keyword>
<proteinExistence type="predicted"/>